<keyword evidence="4" id="KW-0732">Signal</keyword>
<keyword evidence="3" id="KW-1133">Transmembrane helix</keyword>
<evidence type="ECO:0000256" key="1">
    <source>
        <dbReference type="SAM" id="Coils"/>
    </source>
</evidence>
<evidence type="ECO:0000256" key="3">
    <source>
        <dbReference type="SAM" id="Phobius"/>
    </source>
</evidence>
<keyword evidence="6" id="KW-1185">Reference proteome</keyword>
<dbReference type="AlphaFoldDB" id="A0A9W6WWD7"/>
<evidence type="ECO:0000256" key="2">
    <source>
        <dbReference type="SAM" id="MobiDB-lite"/>
    </source>
</evidence>
<feature type="coiled-coil region" evidence="1">
    <location>
        <begin position="75"/>
        <end position="137"/>
    </location>
</feature>
<gene>
    <name evidence="5" type="ORF">Pfra01_000179100</name>
</gene>
<dbReference type="OrthoDB" id="126946at2759"/>
<dbReference type="SUPFAM" id="SSF101908">
    <property type="entry name" value="Putative isomerase YbhE"/>
    <property type="match status" value="1"/>
</dbReference>
<evidence type="ECO:0000313" key="5">
    <source>
        <dbReference type="EMBL" id="GMF18874.1"/>
    </source>
</evidence>
<keyword evidence="3" id="KW-0472">Membrane</keyword>
<dbReference type="Proteomes" id="UP001165121">
    <property type="component" value="Unassembled WGS sequence"/>
</dbReference>
<accession>A0A9W6WWD7</accession>
<dbReference type="InterPro" id="IPR015943">
    <property type="entry name" value="WD40/YVTN_repeat-like_dom_sf"/>
</dbReference>
<dbReference type="EMBL" id="BSXT01000143">
    <property type="protein sequence ID" value="GMF18874.1"/>
    <property type="molecule type" value="Genomic_DNA"/>
</dbReference>
<feature type="signal peptide" evidence="4">
    <location>
        <begin position="1"/>
        <end position="19"/>
    </location>
</feature>
<feature type="region of interest" description="Disordered" evidence="2">
    <location>
        <begin position="254"/>
        <end position="274"/>
    </location>
</feature>
<name>A0A9W6WWD7_9STRA</name>
<feature type="transmembrane region" description="Helical" evidence="3">
    <location>
        <begin position="532"/>
        <end position="554"/>
    </location>
</feature>
<reference evidence="5" key="1">
    <citation type="submission" date="2023-04" db="EMBL/GenBank/DDBJ databases">
        <title>Phytophthora fragariaefolia NBRC 109709.</title>
        <authorList>
            <person name="Ichikawa N."/>
            <person name="Sato H."/>
            <person name="Tonouchi N."/>
        </authorList>
    </citation>
    <scope>NUCLEOTIDE SEQUENCE</scope>
    <source>
        <strain evidence="5">NBRC 109709</strain>
    </source>
</reference>
<proteinExistence type="predicted"/>
<feature type="compositionally biased region" description="Polar residues" evidence="2">
    <location>
        <begin position="263"/>
        <end position="273"/>
    </location>
</feature>
<evidence type="ECO:0000256" key="4">
    <source>
        <dbReference type="SAM" id="SignalP"/>
    </source>
</evidence>
<organism evidence="5 6">
    <name type="scientific">Phytophthora fragariaefolia</name>
    <dbReference type="NCBI Taxonomy" id="1490495"/>
    <lineage>
        <taxon>Eukaryota</taxon>
        <taxon>Sar</taxon>
        <taxon>Stramenopiles</taxon>
        <taxon>Oomycota</taxon>
        <taxon>Peronosporomycetes</taxon>
        <taxon>Peronosporales</taxon>
        <taxon>Peronosporaceae</taxon>
        <taxon>Phytophthora</taxon>
    </lineage>
</organism>
<protein>
    <submittedName>
        <fullName evidence="5">Unnamed protein product</fullName>
    </submittedName>
</protein>
<sequence>MGRFRAWVALAALCNLTVGEVAIGGDDVEVELGPDGAVVGEKGAWPGDSAAADVAMAAPVESHAAPMETKRAAALQSQRDAVSALQRELALVEQMVTLQGEKLQLLEKMRGRWLQQLQETRHEHEQARDRRVDVREVIDRTLEAVAAERRADGTAKDFNAYFVARAELSLAAQVADVKMLKMHATSATELIAVAYSAGGVVLFSSDDEQLLRVDTGRPGIKSIALEAQDRKPCLLVTYDAPVVGVYELNVEEKSKGSSEEGQAPNSDQRSAFVSSRKPECVLSVSEHRDIALSRTASAIAIARSSRQLILAVAEASGDISFFALNGTMLRQIETGATITAMETNRNLLVFTNGTKVVVSSMTRAQGSVFHVCPGSLATITSLAFDAVHPEILYAGTQRGEILAYAVSPGSAGETQTCRLLSRSTLTAGPRDHIPLALAVTKTYVIAAGPHNLAVFNVSKNHKNDISLSRVCTTHLSTHFPDVTSHAKVTFQAMSFSEGVMGSHLAFVAGTENQPKLILLHSLLPEQIESSDFPWTVFLYAGVVIIAVVVSQLCIRWQKQSTVNPWDSVGKTHGKYGRFNGHNDEEFDGEKFGRYNSLSDELRRKIAQAKKGSAQRSIDDEADY</sequence>
<evidence type="ECO:0000313" key="6">
    <source>
        <dbReference type="Proteomes" id="UP001165121"/>
    </source>
</evidence>
<keyword evidence="3" id="KW-0812">Transmembrane</keyword>
<comment type="caution">
    <text evidence="5">The sequence shown here is derived from an EMBL/GenBank/DDBJ whole genome shotgun (WGS) entry which is preliminary data.</text>
</comment>
<keyword evidence="1" id="KW-0175">Coiled coil</keyword>
<dbReference type="Gene3D" id="2.130.10.10">
    <property type="entry name" value="YVTN repeat-like/Quinoprotein amine dehydrogenase"/>
    <property type="match status" value="1"/>
</dbReference>
<feature type="chain" id="PRO_5040956708" evidence="4">
    <location>
        <begin position="20"/>
        <end position="623"/>
    </location>
</feature>